<accession>A0A075FPR3</accession>
<dbReference type="PROSITE" id="PS52038">
    <property type="entry name" value="TOPO_IB_2"/>
    <property type="match status" value="1"/>
</dbReference>
<dbReference type="InterPro" id="IPR014711">
    <property type="entry name" value="TopoI_cat_a-hlx-sub_euk"/>
</dbReference>
<dbReference type="InterPro" id="IPR001631">
    <property type="entry name" value="TopoI"/>
</dbReference>
<dbReference type="Gene3D" id="1.10.132.10">
    <property type="match status" value="1"/>
</dbReference>
<protein>
    <recommendedName>
        <fullName evidence="3">DNA topoisomerase</fullName>
        <ecNumber evidence="3">5.6.2.1</ecNumber>
    </recommendedName>
</protein>
<dbReference type="PANTHER" id="PTHR10290">
    <property type="entry name" value="DNA TOPOISOMERASE I"/>
    <property type="match status" value="1"/>
</dbReference>
<dbReference type="InterPro" id="IPR011010">
    <property type="entry name" value="DNA_brk_join_enz"/>
</dbReference>
<evidence type="ECO:0000259" key="8">
    <source>
        <dbReference type="SMART" id="SM00435"/>
    </source>
</evidence>
<keyword evidence="5" id="KW-0238">DNA-binding</keyword>
<keyword evidence="4" id="KW-0799">Topoisomerase</keyword>
<reference evidence="9" key="1">
    <citation type="journal article" date="2014" name="Genome Biol. Evol.">
        <title>Pangenome evidence for extensive interdomain horizontal transfer affecting lineage core and shell genes in uncultured planktonic thaumarchaeota and euryarchaeota.</title>
        <authorList>
            <person name="Deschamps P."/>
            <person name="Zivanovic Y."/>
            <person name="Moreira D."/>
            <person name="Rodriguez-Valera F."/>
            <person name="Lopez-Garcia P."/>
        </authorList>
    </citation>
    <scope>NUCLEOTIDE SEQUENCE</scope>
</reference>
<dbReference type="GO" id="GO:0006265">
    <property type="term" value="P:DNA topological change"/>
    <property type="evidence" value="ECO:0007669"/>
    <property type="project" value="InterPro"/>
</dbReference>
<evidence type="ECO:0000256" key="3">
    <source>
        <dbReference type="ARBA" id="ARBA00012891"/>
    </source>
</evidence>
<dbReference type="AlphaFoldDB" id="A0A075FPR3"/>
<keyword evidence="6 9" id="KW-0413">Isomerase</keyword>
<dbReference type="SMART" id="SM00435">
    <property type="entry name" value="TOPEUc"/>
    <property type="match status" value="1"/>
</dbReference>
<dbReference type="Pfam" id="PF14370">
    <property type="entry name" value="Topo_C_assoc"/>
    <property type="match status" value="1"/>
</dbReference>
<sequence length="306" mass="36179">MRVGDEKDEDEADTVGATTLRVEHIVINGNKIEFDFLGKDSVRWKKTLEIKGDTQFIKNIQKFTKGKNPNDAIFDKISSTDVNKFLSDNKKGITAKVFRTYHASNQVNDYLDKCGLESKDDDYLKIYHAKMANLEAAVQCNHKKTPTKNWEEGMKKKENKIKDVNKELKNIKSLIKNQEHKCVVCNKELNINGDKIKCEDEKLHKDDDKLLKKVERQKVRIIKEKERINNKQNRVEERLNKMKLKVEVDKKTKEYNLNTSLRNYIDPRIYKNWSEKVELDWNKLYPKTLQRKFQWVDKTENNKRSI</sequence>
<dbReference type="SUPFAM" id="SSF56349">
    <property type="entry name" value="DNA breaking-rejoining enzymes"/>
    <property type="match status" value="1"/>
</dbReference>
<keyword evidence="7" id="KW-0175">Coiled coil</keyword>
<evidence type="ECO:0000256" key="1">
    <source>
        <dbReference type="ARBA" id="ARBA00000213"/>
    </source>
</evidence>
<proteinExistence type="inferred from homology"/>
<feature type="domain" description="DNA topoisomerase I eukaryotic-type" evidence="8">
    <location>
        <begin position="2"/>
        <end position="278"/>
    </location>
</feature>
<dbReference type="InterPro" id="IPR025834">
    <property type="entry name" value="TopoI_C_dom"/>
</dbReference>
<feature type="coiled-coil region" evidence="7">
    <location>
        <begin position="211"/>
        <end position="245"/>
    </location>
</feature>
<evidence type="ECO:0000313" key="9">
    <source>
        <dbReference type="EMBL" id="AIE93319.1"/>
    </source>
</evidence>
<dbReference type="InterPro" id="IPR013499">
    <property type="entry name" value="TopoI_euk"/>
</dbReference>
<dbReference type="PANTHER" id="PTHR10290:SF3">
    <property type="entry name" value="DNA TOPOISOMERASE 1"/>
    <property type="match status" value="1"/>
</dbReference>
<gene>
    <name evidence="9" type="primary">TOP1</name>
</gene>
<evidence type="ECO:0000256" key="7">
    <source>
        <dbReference type="SAM" id="Coils"/>
    </source>
</evidence>
<comment type="similarity">
    <text evidence="2">Belongs to the type IB topoisomerase family.</text>
</comment>
<feature type="coiled-coil region" evidence="7">
    <location>
        <begin position="147"/>
        <end position="181"/>
    </location>
</feature>
<dbReference type="Pfam" id="PF01028">
    <property type="entry name" value="Topoisom_I"/>
    <property type="match status" value="1"/>
</dbReference>
<name>A0A075FPR3_9ARCH</name>
<comment type="catalytic activity">
    <reaction evidence="1">
        <text>ATP-independent breakage of single-stranded DNA, followed by passage and rejoining.</text>
        <dbReference type="EC" id="5.6.2.1"/>
    </reaction>
</comment>
<dbReference type="PRINTS" id="PR00416">
    <property type="entry name" value="EUTPISMRASEI"/>
</dbReference>
<dbReference type="InterPro" id="IPR013500">
    <property type="entry name" value="TopoI_cat_euk"/>
</dbReference>
<dbReference type="GO" id="GO:0003677">
    <property type="term" value="F:DNA binding"/>
    <property type="evidence" value="ECO:0007669"/>
    <property type="project" value="UniProtKB-KW"/>
</dbReference>
<evidence type="ECO:0000256" key="5">
    <source>
        <dbReference type="ARBA" id="ARBA00023125"/>
    </source>
</evidence>
<evidence type="ECO:0000256" key="4">
    <source>
        <dbReference type="ARBA" id="ARBA00023029"/>
    </source>
</evidence>
<evidence type="ECO:0000256" key="2">
    <source>
        <dbReference type="ARBA" id="ARBA00006645"/>
    </source>
</evidence>
<dbReference type="Gene3D" id="3.90.15.10">
    <property type="entry name" value="Topoisomerase I, Chain A, domain 3"/>
    <property type="match status" value="1"/>
</dbReference>
<dbReference type="GO" id="GO:0003917">
    <property type="term" value="F:DNA topoisomerase type I (single strand cut, ATP-independent) activity"/>
    <property type="evidence" value="ECO:0007669"/>
    <property type="project" value="UniProtKB-EC"/>
</dbReference>
<dbReference type="InterPro" id="IPR051062">
    <property type="entry name" value="Topoisomerase_IB"/>
</dbReference>
<organism evidence="9">
    <name type="scientific">uncultured marine thaumarchaeote AD1000_33_G09</name>
    <dbReference type="NCBI Taxonomy" id="1455909"/>
    <lineage>
        <taxon>Archaea</taxon>
        <taxon>Nitrososphaerota</taxon>
        <taxon>environmental samples</taxon>
    </lineage>
</organism>
<evidence type="ECO:0000256" key="6">
    <source>
        <dbReference type="ARBA" id="ARBA00023235"/>
    </source>
</evidence>
<dbReference type="GO" id="GO:0005694">
    <property type="term" value="C:chromosome"/>
    <property type="evidence" value="ECO:0007669"/>
    <property type="project" value="InterPro"/>
</dbReference>
<dbReference type="InterPro" id="IPR014727">
    <property type="entry name" value="TopoI_cat_a/b-sub_euk"/>
</dbReference>
<dbReference type="EMBL" id="KF900391">
    <property type="protein sequence ID" value="AIE93319.1"/>
    <property type="molecule type" value="Genomic_DNA"/>
</dbReference>
<dbReference type="EC" id="5.6.2.1" evidence="3"/>